<dbReference type="Proteomes" id="UP000318102">
    <property type="component" value="Unassembled WGS sequence"/>
</dbReference>
<dbReference type="AlphaFoldDB" id="A0A559IC63"/>
<evidence type="ECO:0000313" key="1">
    <source>
        <dbReference type="EMBL" id="TVX85247.1"/>
    </source>
</evidence>
<dbReference type="RefSeq" id="WP_144995294.1">
    <property type="nucleotide sequence ID" value="NZ_VNJK01000008.1"/>
</dbReference>
<protein>
    <submittedName>
        <fullName evidence="1">Uncharacterized protein</fullName>
    </submittedName>
</protein>
<evidence type="ECO:0000313" key="2">
    <source>
        <dbReference type="Proteomes" id="UP000318102"/>
    </source>
</evidence>
<keyword evidence="2" id="KW-1185">Reference proteome</keyword>
<accession>A0A559IC63</accession>
<name>A0A559IC63_9BACL</name>
<proteinExistence type="predicted"/>
<dbReference type="EMBL" id="VNJK01000008">
    <property type="protein sequence ID" value="TVX85247.1"/>
    <property type="molecule type" value="Genomic_DNA"/>
</dbReference>
<organism evidence="1 2">
    <name type="scientific">Paenibacillus agilis</name>
    <dbReference type="NCBI Taxonomy" id="3020863"/>
    <lineage>
        <taxon>Bacteria</taxon>
        <taxon>Bacillati</taxon>
        <taxon>Bacillota</taxon>
        <taxon>Bacilli</taxon>
        <taxon>Bacillales</taxon>
        <taxon>Paenibacillaceae</taxon>
        <taxon>Paenibacillus</taxon>
    </lineage>
</organism>
<sequence length="138" mass="15745">MSHTLNTRVVRPRGSIRFGRTVKAKNAGVVIPEDVNKQSITVTPDDAEATQNLGNGFYRFSYTYDIDPNSFFTFFFNGRNIGGRNYKPVSGGWWVENNLRDILYVTTNYSSGDYNWVTSLFSPYNYTRSAQFVIIAKL</sequence>
<dbReference type="OrthoDB" id="2662743at2"/>
<reference evidence="1 2" key="1">
    <citation type="submission" date="2019-07" db="EMBL/GenBank/DDBJ databases">
        <authorList>
            <person name="Kim J."/>
        </authorList>
    </citation>
    <scope>NUCLEOTIDE SEQUENCE [LARGE SCALE GENOMIC DNA]</scope>
    <source>
        <strain evidence="1 2">N4</strain>
    </source>
</reference>
<gene>
    <name evidence="1" type="ORF">FPZ44_25330</name>
</gene>
<comment type="caution">
    <text evidence="1">The sequence shown here is derived from an EMBL/GenBank/DDBJ whole genome shotgun (WGS) entry which is preliminary data.</text>
</comment>